<dbReference type="PANTHER" id="PTHR43004:SF19">
    <property type="entry name" value="BINDING MONOOXYGENASE, PUTATIVE (JCVI)-RELATED"/>
    <property type="match status" value="1"/>
</dbReference>
<evidence type="ECO:0000313" key="7">
    <source>
        <dbReference type="Proteomes" id="UP001150941"/>
    </source>
</evidence>
<dbReference type="Pfam" id="PF01494">
    <property type="entry name" value="FAD_binding_3"/>
    <property type="match status" value="1"/>
</dbReference>
<evidence type="ECO:0000259" key="5">
    <source>
        <dbReference type="Pfam" id="PF01494"/>
    </source>
</evidence>
<dbReference type="PANTHER" id="PTHR43004">
    <property type="entry name" value="TRK SYSTEM POTASSIUM UPTAKE PROTEIN"/>
    <property type="match status" value="1"/>
</dbReference>
<evidence type="ECO:0000256" key="1">
    <source>
        <dbReference type="ARBA" id="ARBA00001974"/>
    </source>
</evidence>
<accession>A0A9W9TR90</accession>
<sequence length="118" mass="12471">MPSVSSEEGSKTTIQAKYVVGSDGAHSWVRLTKGRILLGGDAVHTHTAKYGQGMNVSMQDAFNLGWKSAVLPVGRLIAASESALPTSAETSVSALYQIRKTSADVDCRHMRPAGLGKL</sequence>
<keyword evidence="4" id="KW-0560">Oxidoreductase</keyword>
<evidence type="ECO:0000313" key="6">
    <source>
        <dbReference type="EMBL" id="KAJ5238431.1"/>
    </source>
</evidence>
<evidence type="ECO:0000256" key="3">
    <source>
        <dbReference type="ARBA" id="ARBA00022827"/>
    </source>
</evidence>
<dbReference type="SUPFAM" id="SSF51905">
    <property type="entry name" value="FAD/NAD(P)-binding domain"/>
    <property type="match status" value="1"/>
</dbReference>
<dbReference type="OrthoDB" id="1716816at2759"/>
<comment type="cofactor">
    <cofactor evidence="1">
        <name>FAD</name>
        <dbReference type="ChEBI" id="CHEBI:57692"/>
    </cofactor>
</comment>
<dbReference type="GO" id="GO:0016709">
    <property type="term" value="F:oxidoreductase activity, acting on paired donors, with incorporation or reduction of molecular oxygen, NAD(P)H as one donor, and incorporation of one atom of oxygen"/>
    <property type="evidence" value="ECO:0007669"/>
    <property type="project" value="UniProtKB-ARBA"/>
</dbReference>
<dbReference type="GeneID" id="83199650"/>
<keyword evidence="7" id="KW-1185">Reference proteome</keyword>
<dbReference type="InterPro" id="IPR002938">
    <property type="entry name" value="FAD-bd"/>
</dbReference>
<keyword evidence="2" id="KW-0285">Flavoprotein</keyword>
<proteinExistence type="predicted"/>
<feature type="domain" description="FAD-binding" evidence="5">
    <location>
        <begin position="30"/>
        <end position="69"/>
    </location>
</feature>
<gene>
    <name evidence="6" type="ORF">N7468_003050</name>
</gene>
<evidence type="ECO:0000256" key="2">
    <source>
        <dbReference type="ARBA" id="ARBA00022630"/>
    </source>
</evidence>
<dbReference type="EMBL" id="JAPQKS010000003">
    <property type="protein sequence ID" value="KAJ5238431.1"/>
    <property type="molecule type" value="Genomic_DNA"/>
</dbReference>
<reference evidence="6" key="1">
    <citation type="submission" date="2022-11" db="EMBL/GenBank/DDBJ databases">
        <authorList>
            <person name="Petersen C."/>
        </authorList>
    </citation>
    <scope>NUCLEOTIDE SEQUENCE</scope>
    <source>
        <strain evidence="6">IBT 19713</strain>
    </source>
</reference>
<dbReference type="GO" id="GO:0071949">
    <property type="term" value="F:FAD binding"/>
    <property type="evidence" value="ECO:0007669"/>
    <property type="project" value="InterPro"/>
</dbReference>
<dbReference type="InterPro" id="IPR050641">
    <property type="entry name" value="RIFMO-like"/>
</dbReference>
<keyword evidence="3" id="KW-0274">FAD</keyword>
<reference evidence="6" key="2">
    <citation type="journal article" date="2023" name="IMA Fungus">
        <title>Comparative genomic study of the Penicillium genus elucidates a diverse pangenome and 15 lateral gene transfer events.</title>
        <authorList>
            <person name="Petersen C."/>
            <person name="Sorensen T."/>
            <person name="Nielsen M.R."/>
            <person name="Sondergaard T.E."/>
            <person name="Sorensen J.L."/>
            <person name="Fitzpatrick D.A."/>
            <person name="Frisvad J.C."/>
            <person name="Nielsen K.L."/>
        </authorList>
    </citation>
    <scope>NUCLEOTIDE SEQUENCE</scope>
    <source>
        <strain evidence="6">IBT 19713</strain>
    </source>
</reference>
<comment type="caution">
    <text evidence="6">The sequence shown here is derived from an EMBL/GenBank/DDBJ whole genome shotgun (WGS) entry which is preliminary data.</text>
</comment>
<dbReference type="Gene3D" id="3.50.50.60">
    <property type="entry name" value="FAD/NAD(P)-binding domain"/>
    <property type="match status" value="2"/>
</dbReference>
<evidence type="ECO:0000256" key="4">
    <source>
        <dbReference type="ARBA" id="ARBA00023002"/>
    </source>
</evidence>
<dbReference type="AlphaFoldDB" id="A0A9W9TR90"/>
<dbReference type="InterPro" id="IPR036188">
    <property type="entry name" value="FAD/NAD-bd_sf"/>
</dbReference>
<name>A0A9W9TR90_9EURO</name>
<organism evidence="6 7">
    <name type="scientific">Penicillium chermesinum</name>
    <dbReference type="NCBI Taxonomy" id="63820"/>
    <lineage>
        <taxon>Eukaryota</taxon>
        <taxon>Fungi</taxon>
        <taxon>Dikarya</taxon>
        <taxon>Ascomycota</taxon>
        <taxon>Pezizomycotina</taxon>
        <taxon>Eurotiomycetes</taxon>
        <taxon>Eurotiomycetidae</taxon>
        <taxon>Eurotiales</taxon>
        <taxon>Aspergillaceae</taxon>
        <taxon>Penicillium</taxon>
    </lineage>
</organism>
<dbReference type="Proteomes" id="UP001150941">
    <property type="component" value="Unassembled WGS sequence"/>
</dbReference>
<protein>
    <recommendedName>
        <fullName evidence="5">FAD-binding domain-containing protein</fullName>
    </recommendedName>
</protein>
<dbReference type="RefSeq" id="XP_058331350.1">
    <property type="nucleotide sequence ID" value="XM_058472347.1"/>
</dbReference>